<protein>
    <submittedName>
        <fullName evidence="2">Uncharacterized protein</fullName>
    </submittedName>
</protein>
<gene>
    <name evidence="2" type="ORF">MAR_011065</name>
</gene>
<keyword evidence="3" id="KW-1185">Reference proteome</keyword>
<dbReference type="EMBL" id="CP111025">
    <property type="protein sequence ID" value="WAR25361.1"/>
    <property type="molecule type" value="Genomic_DNA"/>
</dbReference>
<sequence>MNCAKDGIGVKNLKIHVLRSLVMNIVQSMLRIGFDLRVDTSVPLEPTYREAAKRRLQQVHENLFEGIEQRRRMIYNLCMARAYDDEADGRFFRYLVEARYAGEDGAFFLTDIQNINAYHDFLKKKKRHDKMKIVLLEIVDIVCVFVCVCVCVRVYKFLALTFPPF</sequence>
<feature type="transmembrane region" description="Helical" evidence="1">
    <location>
        <begin position="133"/>
        <end position="155"/>
    </location>
</feature>
<evidence type="ECO:0000313" key="3">
    <source>
        <dbReference type="Proteomes" id="UP001164746"/>
    </source>
</evidence>
<name>A0ABY7G203_MYAAR</name>
<organism evidence="2 3">
    <name type="scientific">Mya arenaria</name>
    <name type="common">Soft-shell clam</name>
    <dbReference type="NCBI Taxonomy" id="6604"/>
    <lineage>
        <taxon>Eukaryota</taxon>
        <taxon>Metazoa</taxon>
        <taxon>Spiralia</taxon>
        <taxon>Lophotrochozoa</taxon>
        <taxon>Mollusca</taxon>
        <taxon>Bivalvia</taxon>
        <taxon>Autobranchia</taxon>
        <taxon>Heteroconchia</taxon>
        <taxon>Euheterodonta</taxon>
        <taxon>Imparidentia</taxon>
        <taxon>Neoheterodontei</taxon>
        <taxon>Myida</taxon>
        <taxon>Myoidea</taxon>
        <taxon>Myidae</taxon>
        <taxon>Mya</taxon>
    </lineage>
</organism>
<evidence type="ECO:0000256" key="1">
    <source>
        <dbReference type="SAM" id="Phobius"/>
    </source>
</evidence>
<dbReference type="Proteomes" id="UP001164746">
    <property type="component" value="Chromosome 14"/>
</dbReference>
<proteinExistence type="predicted"/>
<evidence type="ECO:0000313" key="2">
    <source>
        <dbReference type="EMBL" id="WAR25361.1"/>
    </source>
</evidence>
<accession>A0ABY7G203</accession>
<reference evidence="2" key="1">
    <citation type="submission" date="2022-11" db="EMBL/GenBank/DDBJ databases">
        <title>Centuries of genome instability and evolution in soft-shell clam transmissible cancer (bioRxiv).</title>
        <authorList>
            <person name="Hart S.F.M."/>
            <person name="Yonemitsu M.A."/>
            <person name="Giersch R.M."/>
            <person name="Beal B.F."/>
            <person name="Arriagada G."/>
            <person name="Davis B.W."/>
            <person name="Ostrander E.A."/>
            <person name="Goff S.P."/>
            <person name="Metzger M.J."/>
        </authorList>
    </citation>
    <scope>NUCLEOTIDE SEQUENCE</scope>
    <source>
        <strain evidence="2">MELC-2E11</strain>
        <tissue evidence="2">Siphon/mantle</tissue>
    </source>
</reference>
<keyword evidence="1" id="KW-0812">Transmembrane</keyword>
<keyword evidence="1" id="KW-0472">Membrane</keyword>
<keyword evidence="1" id="KW-1133">Transmembrane helix</keyword>